<gene>
    <name evidence="1" type="ORF">P7K49_006131</name>
</gene>
<evidence type="ECO:0000313" key="1">
    <source>
        <dbReference type="EMBL" id="KAK2115505.1"/>
    </source>
</evidence>
<name>A0ABQ9W1I1_SAGOE</name>
<evidence type="ECO:0000313" key="2">
    <source>
        <dbReference type="Proteomes" id="UP001266305"/>
    </source>
</evidence>
<reference evidence="1 2" key="1">
    <citation type="submission" date="2023-05" db="EMBL/GenBank/DDBJ databases">
        <title>B98-5 Cell Line De Novo Hybrid Assembly: An Optical Mapping Approach.</title>
        <authorList>
            <person name="Kananen K."/>
            <person name="Auerbach J.A."/>
            <person name="Kautto E."/>
            <person name="Blachly J.S."/>
        </authorList>
    </citation>
    <scope>NUCLEOTIDE SEQUENCE [LARGE SCALE GENOMIC DNA]</scope>
    <source>
        <strain evidence="1">B95-8</strain>
        <tissue evidence="1">Cell line</tissue>
    </source>
</reference>
<feature type="non-terminal residue" evidence="1">
    <location>
        <position position="1"/>
    </location>
</feature>
<dbReference type="EMBL" id="JASSZA010000003">
    <property type="protein sequence ID" value="KAK2115505.1"/>
    <property type="molecule type" value="Genomic_DNA"/>
</dbReference>
<keyword evidence="2" id="KW-1185">Reference proteome</keyword>
<sequence length="100" mass="11147">PTSRDWVHFEDTLSCVAPNVRPVSIQPTGLQFHHDWKCLYTGLDSNLIYDWTVNMCHDSCGRTGLLTLIDVPEPCLQGIISLRSSNTLGLSISTSMTPDR</sequence>
<comment type="caution">
    <text evidence="1">The sequence shown here is derived from an EMBL/GenBank/DDBJ whole genome shotgun (WGS) entry which is preliminary data.</text>
</comment>
<dbReference type="Proteomes" id="UP001266305">
    <property type="component" value="Unassembled WGS sequence"/>
</dbReference>
<accession>A0ABQ9W1I1</accession>
<protein>
    <submittedName>
        <fullName evidence="1">Uncharacterized protein</fullName>
    </submittedName>
</protein>
<proteinExistence type="predicted"/>
<organism evidence="1 2">
    <name type="scientific">Saguinus oedipus</name>
    <name type="common">Cotton-top tamarin</name>
    <name type="synonym">Oedipomidas oedipus</name>
    <dbReference type="NCBI Taxonomy" id="9490"/>
    <lineage>
        <taxon>Eukaryota</taxon>
        <taxon>Metazoa</taxon>
        <taxon>Chordata</taxon>
        <taxon>Craniata</taxon>
        <taxon>Vertebrata</taxon>
        <taxon>Euteleostomi</taxon>
        <taxon>Mammalia</taxon>
        <taxon>Eutheria</taxon>
        <taxon>Euarchontoglires</taxon>
        <taxon>Primates</taxon>
        <taxon>Haplorrhini</taxon>
        <taxon>Platyrrhini</taxon>
        <taxon>Cebidae</taxon>
        <taxon>Callitrichinae</taxon>
        <taxon>Saguinus</taxon>
    </lineage>
</organism>